<accession>A0ABY4CJR5</accession>
<protein>
    <submittedName>
        <fullName evidence="2">Uncharacterized protein</fullName>
    </submittedName>
</protein>
<reference evidence="2" key="1">
    <citation type="submission" date="2021-12" db="EMBL/GenBank/DDBJ databases">
        <title>Alicyclobacillaceae gen. nov., sp. nov., isolated from chalcocite enrichment system.</title>
        <authorList>
            <person name="Jiang Z."/>
        </authorList>
    </citation>
    <scope>NUCLEOTIDE SEQUENCE</scope>
    <source>
        <strain evidence="2">MYW30-H2</strain>
    </source>
</reference>
<evidence type="ECO:0000313" key="3">
    <source>
        <dbReference type="Proteomes" id="UP000830167"/>
    </source>
</evidence>
<keyword evidence="3" id="KW-1185">Reference proteome</keyword>
<dbReference type="Proteomes" id="UP000830167">
    <property type="component" value="Chromosome"/>
</dbReference>
<organism evidence="2 3">
    <name type="scientific">Fodinisporobacter ferrooxydans</name>
    <dbReference type="NCBI Taxonomy" id="2901836"/>
    <lineage>
        <taxon>Bacteria</taxon>
        <taxon>Bacillati</taxon>
        <taxon>Bacillota</taxon>
        <taxon>Bacilli</taxon>
        <taxon>Bacillales</taxon>
        <taxon>Alicyclobacillaceae</taxon>
        <taxon>Fodinisporobacter</taxon>
    </lineage>
</organism>
<proteinExistence type="predicted"/>
<dbReference type="RefSeq" id="WP_347437463.1">
    <property type="nucleotide sequence ID" value="NZ_CP089291.1"/>
</dbReference>
<gene>
    <name evidence="2" type="ORF">LSG31_00325</name>
</gene>
<name>A0ABY4CJR5_9BACL</name>
<feature type="region of interest" description="Disordered" evidence="1">
    <location>
        <begin position="42"/>
        <end position="66"/>
    </location>
</feature>
<sequence>MMDNPKGDRIKMTAVKPIRPTQIEFSSKEDLQKFYNYATSTTKSNSEELKKLRELRQKHVRARERK</sequence>
<evidence type="ECO:0000313" key="2">
    <source>
        <dbReference type="EMBL" id="UOF90763.1"/>
    </source>
</evidence>
<feature type="compositionally biased region" description="Basic and acidic residues" evidence="1">
    <location>
        <begin position="45"/>
        <end position="57"/>
    </location>
</feature>
<evidence type="ECO:0000256" key="1">
    <source>
        <dbReference type="SAM" id="MobiDB-lite"/>
    </source>
</evidence>
<dbReference type="EMBL" id="CP089291">
    <property type="protein sequence ID" value="UOF90763.1"/>
    <property type="molecule type" value="Genomic_DNA"/>
</dbReference>